<protein>
    <recommendedName>
        <fullName evidence="7">Cytosine-specific methyltransferase</fullName>
        <ecNumber evidence="7">2.1.1.37</ecNumber>
    </recommendedName>
</protein>
<dbReference type="Gene3D" id="3.90.120.10">
    <property type="entry name" value="DNA Methylase, subunit A, domain 2"/>
    <property type="match status" value="1"/>
</dbReference>
<dbReference type="PROSITE" id="PS51679">
    <property type="entry name" value="SAM_MT_C5"/>
    <property type="match status" value="1"/>
</dbReference>
<sequence length="406" mass="45629">MKMIPNHYGYGVRNDEKPYAHKIPDGGNWRSLPEDEQKAFMKGSFYSGGGKTAYLRKMSWDEPALTVTASVIAKATCHLHPTESIERSEYMGDFNLTPQQPTNGMNVLELFCGGGLGAIGFKAAGYNIVKALDFDKNAVKAYRHNFGDYVEQADISAVDIDSLPDTDVIFGGPPCQDFSVAGKGAGADGERGKLVWRYLEIIERKQPKAFVFENVKGLITKRHRPTFDAFIEKFNEIGYEISWRVMSAWDYGVAQKRERVFIVGIRKDLGFTFEFPKPLEGDYQTRVLRDVIGDLPEPERQDCGKYWTPKSEYTYGQANRVQSLDKPSNTIPAHHNSGQPIHPTEAPRRFTVRECLRIQSAPDTYILPDDISLSAQYRIVGNGIASRVAWYIGCALADQLRFKSKA</sequence>
<dbReference type="PANTHER" id="PTHR10629">
    <property type="entry name" value="CYTOSINE-SPECIFIC METHYLTRANSFERASE"/>
    <property type="match status" value="1"/>
</dbReference>
<dbReference type="PANTHER" id="PTHR10629:SF52">
    <property type="entry name" value="DNA (CYTOSINE-5)-METHYLTRANSFERASE 1"/>
    <property type="match status" value="1"/>
</dbReference>
<evidence type="ECO:0000256" key="7">
    <source>
        <dbReference type="RuleBase" id="RU000417"/>
    </source>
</evidence>
<evidence type="ECO:0000313" key="9">
    <source>
        <dbReference type="Proteomes" id="UP000006562"/>
    </source>
</evidence>
<keyword evidence="4" id="KW-0680">Restriction system</keyword>
<dbReference type="EMBL" id="FN597644">
    <property type="protein sequence ID" value="CBI42047.1"/>
    <property type="molecule type" value="Genomic_DNA"/>
</dbReference>
<dbReference type="AlphaFoldDB" id="A0A9P1JFJ4"/>
<feature type="active site" evidence="5">
    <location>
        <position position="175"/>
    </location>
</feature>
<gene>
    <name evidence="8" type="primary">dcm</name>
    <name evidence="8" type="ordered locus">BAMF_0921</name>
</gene>
<evidence type="ECO:0000256" key="3">
    <source>
        <dbReference type="ARBA" id="ARBA00022691"/>
    </source>
</evidence>
<dbReference type="PROSITE" id="PS00094">
    <property type="entry name" value="C5_MTASE_1"/>
    <property type="match status" value="1"/>
</dbReference>
<dbReference type="GO" id="GO:0044027">
    <property type="term" value="P:negative regulation of gene expression via chromosomal CpG island methylation"/>
    <property type="evidence" value="ECO:0007669"/>
    <property type="project" value="TreeGrafter"/>
</dbReference>
<dbReference type="PRINTS" id="PR00105">
    <property type="entry name" value="C5METTRFRASE"/>
</dbReference>
<dbReference type="InterPro" id="IPR001525">
    <property type="entry name" value="C5_MeTfrase"/>
</dbReference>
<comment type="similarity">
    <text evidence="5 6">Belongs to the class I-like SAM-binding methyltransferase superfamily. C5-methyltransferase family.</text>
</comment>
<dbReference type="InterPro" id="IPR018117">
    <property type="entry name" value="C5_DNA_meth_AS"/>
</dbReference>
<evidence type="ECO:0000256" key="6">
    <source>
        <dbReference type="RuleBase" id="RU000416"/>
    </source>
</evidence>
<dbReference type="Gene3D" id="3.40.50.150">
    <property type="entry name" value="Vaccinia Virus protein VP39"/>
    <property type="match status" value="1"/>
</dbReference>
<keyword evidence="3 5" id="KW-0949">S-adenosyl-L-methionine</keyword>
<reference evidence="8 9" key="1">
    <citation type="journal article" date="2011" name="Int. J. Syst. Evol. Microbiol.">
        <title>Relationship of Bacillus amyloliquefaciens clades associated with strains DSM 7T and FZB42T: a proposal for Bacillus amyloliquefaciens subsp. amyloliquefaciens subsp. nov. and Bacillus amyloliquefaciens subsp. plantarum subsp. nov. based on complete genome sequence comparisons.</title>
        <authorList>
            <person name="Borriss R."/>
            <person name="Chen X.H."/>
            <person name="Rueckert C."/>
            <person name="Blom J."/>
            <person name="Becker A."/>
            <person name="Baumgarth B."/>
            <person name="Fan B."/>
            <person name="Pukall R."/>
            <person name="Schumann P."/>
            <person name="Sproer C."/>
            <person name="Junge H."/>
            <person name="Vater J."/>
            <person name="Puhler A."/>
            <person name="Klenk H.P."/>
        </authorList>
    </citation>
    <scope>NUCLEOTIDE SEQUENCE [LARGE SCALE GENOMIC DNA]</scope>
    <source>
        <strain evidence="9">DSM 7</strain>
    </source>
</reference>
<dbReference type="GO" id="GO:0003677">
    <property type="term" value="F:DNA binding"/>
    <property type="evidence" value="ECO:0007669"/>
    <property type="project" value="TreeGrafter"/>
</dbReference>
<evidence type="ECO:0000256" key="1">
    <source>
        <dbReference type="ARBA" id="ARBA00022603"/>
    </source>
</evidence>
<evidence type="ECO:0000256" key="5">
    <source>
        <dbReference type="PROSITE-ProRule" id="PRU01016"/>
    </source>
</evidence>
<dbReference type="NCBIfam" id="TIGR00675">
    <property type="entry name" value="dcm"/>
    <property type="match status" value="1"/>
</dbReference>
<evidence type="ECO:0000256" key="4">
    <source>
        <dbReference type="ARBA" id="ARBA00022747"/>
    </source>
</evidence>
<dbReference type="InterPro" id="IPR029063">
    <property type="entry name" value="SAM-dependent_MTases_sf"/>
</dbReference>
<keyword evidence="2 5" id="KW-0808">Transferase</keyword>
<evidence type="ECO:0000313" key="8">
    <source>
        <dbReference type="EMBL" id="CBI42047.1"/>
    </source>
</evidence>
<accession>A0A9P1JFJ4</accession>
<dbReference type="GO" id="GO:0032259">
    <property type="term" value="P:methylation"/>
    <property type="evidence" value="ECO:0007669"/>
    <property type="project" value="UniProtKB-KW"/>
</dbReference>
<dbReference type="GO" id="GO:0009307">
    <property type="term" value="P:DNA restriction-modification system"/>
    <property type="evidence" value="ECO:0007669"/>
    <property type="project" value="UniProtKB-KW"/>
</dbReference>
<dbReference type="EC" id="2.1.1.37" evidence="7"/>
<keyword evidence="1 5" id="KW-0489">Methyltransferase</keyword>
<proteinExistence type="inferred from homology"/>
<dbReference type="SUPFAM" id="SSF53335">
    <property type="entry name" value="S-adenosyl-L-methionine-dependent methyltransferases"/>
    <property type="match status" value="1"/>
</dbReference>
<comment type="catalytic activity">
    <reaction evidence="7">
        <text>a 2'-deoxycytidine in DNA + S-adenosyl-L-methionine = a 5-methyl-2'-deoxycytidine in DNA + S-adenosyl-L-homocysteine + H(+)</text>
        <dbReference type="Rhea" id="RHEA:13681"/>
        <dbReference type="Rhea" id="RHEA-COMP:11369"/>
        <dbReference type="Rhea" id="RHEA-COMP:11370"/>
        <dbReference type="ChEBI" id="CHEBI:15378"/>
        <dbReference type="ChEBI" id="CHEBI:57856"/>
        <dbReference type="ChEBI" id="CHEBI:59789"/>
        <dbReference type="ChEBI" id="CHEBI:85452"/>
        <dbReference type="ChEBI" id="CHEBI:85454"/>
        <dbReference type="EC" id="2.1.1.37"/>
    </reaction>
</comment>
<dbReference type="Proteomes" id="UP000006562">
    <property type="component" value="Chromosome"/>
</dbReference>
<evidence type="ECO:0000256" key="2">
    <source>
        <dbReference type="ARBA" id="ARBA00022679"/>
    </source>
</evidence>
<name>A0A9P1JFJ4_BACAS</name>
<keyword evidence="9" id="KW-1185">Reference proteome</keyword>
<dbReference type="InterPro" id="IPR050390">
    <property type="entry name" value="C5-Methyltransferase"/>
</dbReference>
<reference evidence="9" key="2">
    <citation type="journal article" date="2011" name="J. Biotechnol.">
        <title>Genome sequence of B. amyloliquefaciens type strain DSM7(T) reveals differences to plant-associated B. amyloliquefaciens FZB42.</title>
        <authorList>
            <person name="Ruckert C."/>
            <person name="Blom J."/>
            <person name="Chen X."/>
            <person name="Reva O."/>
            <person name="Borriss R."/>
        </authorList>
    </citation>
    <scope>NUCLEOTIDE SEQUENCE [LARGE SCALE GENOMIC DNA]</scope>
    <source>
        <strain evidence="9">DSM 7</strain>
    </source>
</reference>
<dbReference type="KEGG" id="bao:BAMF_0921"/>
<dbReference type="GO" id="GO:0003886">
    <property type="term" value="F:DNA (cytosine-5-)-methyltransferase activity"/>
    <property type="evidence" value="ECO:0007669"/>
    <property type="project" value="UniProtKB-EC"/>
</dbReference>
<organism evidence="8 9">
    <name type="scientific">Bacillus amyloliquefaciens (strain ATCC 23350 / DSM 7 / BCRC 11601 / CCUG 28519 / NBRC 15535 / NRRL B-14393 / F)</name>
    <dbReference type="NCBI Taxonomy" id="692420"/>
    <lineage>
        <taxon>Bacteria</taxon>
        <taxon>Bacillati</taxon>
        <taxon>Bacillota</taxon>
        <taxon>Bacilli</taxon>
        <taxon>Bacillales</taxon>
        <taxon>Bacillaceae</taxon>
        <taxon>Bacillus</taxon>
        <taxon>Bacillus amyloliquefaciens group</taxon>
    </lineage>
</organism>
<dbReference type="Pfam" id="PF00145">
    <property type="entry name" value="DNA_methylase"/>
    <property type="match status" value="1"/>
</dbReference>
<dbReference type="CDD" id="cd00315">
    <property type="entry name" value="Cyt_C5_DNA_methylase"/>
    <property type="match status" value="1"/>
</dbReference>